<proteinExistence type="predicted"/>
<gene>
    <name evidence="1" type="ORF">M9Y10_001462</name>
</gene>
<dbReference type="Gene3D" id="2.60.120.260">
    <property type="entry name" value="Galactose-binding domain-like"/>
    <property type="match status" value="1"/>
</dbReference>
<keyword evidence="2" id="KW-1185">Reference proteome</keyword>
<accession>A0ABR2L727</accession>
<organism evidence="1 2">
    <name type="scientific">Tritrichomonas musculus</name>
    <dbReference type="NCBI Taxonomy" id="1915356"/>
    <lineage>
        <taxon>Eukaryota</taxon>
        <taxon>Metamonada</taxon>
        <taxon>Parabasalia</taxon>
        <taxon>Tritrichomonadida</taxon>
        <taxon>Tritrichomonadidae</taxon>
        <taxon>Tritrichomonas</taxon>
    </lineage>
</organism>
<sequence length="351" mass="41022">MKEFSINTKNLGNFSNIIKPMTFKKQTIPNEDIPFVIEIFESLGTSHFDFNIKFEQEEELTIHNVAGKIKNHYLHPQFFKNQLDREIMYFSEHFYEMEDQIDELVSSDLEESTIFEDIINNSQLQLESEDQLLKTINKLYKKNPKYSYLYKYVDFVNVSQDSIIEFIGIFDANDMTGGCWTKIAERLEMDIKLTQIVKVTENTFKNTLNSNRKENTLTNSNVNDEISITASSIDGGQLSNLVNYDSASFFQTKSEKNSRICFEFKKHEIVPSNYLIRTINGEDNYHLKSWIVEASKDSKTWITIDEQPNNDFLKGTSKVHLFPISNQKESFKFVRIKQTGPNWIEFFGKLI</sequence>
<protein>
    <recommendedName>
        <fullName evidence="3">F5/8 type C domain-containing protein</fullName>
    </recommendedName>
</protein>
<name>A0ABR2L727_9EUKA</name>
<evidence type="ECO:0000313" key="2">
    <source>
        <dbReference type="Proteomes" id="UP001470230"/>
    </source>
</evidence>
<evidence type="ECO:0000313" key="1">
    <source>
        <dbReference type="EMBL" id="KAK8899160.1"/>
    </source>
</evidence>
<comment type="caution">
    <text evidence="1">The sequence shown here is derived from an EMBL/GenBank/DDBJ whole genome shotgun (WGS) entry which is preliminary data.</text>
</comment>
<reference evidence="1 2" key="1">
    <citation type="submission" date="2024-04" db="EMBL/GenBank/DDBJ databases">
        <title>Tritrichomonas musculus Genome.</title>
        <authorList>
            <person name="Alves-Ferreira E."/>
            <person name="Grigg M."/>
            <person name="Lorenzi H."/>
            <person name="Galac M."/>
        </authorList>
    </citation>
    <scope>NUCLEOTIDE SEQUENCE [LARGE SCALE GENOMIC DNA]</scope>
    <source>
        <strain evidence="1 2">EAF2021</strain>
    </source>
</reference>
<dbReference type="Proteomes" id="UP001470230">
    <property type="component" value="Unassembled WGS sequence"/>
</dbReference>
<evidence type="ECO:0008006" key="3">
    <source>
        <dbReference type="Google" id="ProtNLM"/>
    </source>
</evidence>
<dbReference type="EMBL" id="JAPFFF010000001">
    <property type="protein sequence ID" value="KAK8899160.1"/>
    <property type="molecule type" value="Genomic_DNA"/>
</dbReference>
<dbReference type="InterPro" id="IPR008979">
    <property type="entry name" value="Galactose-bd-like_sf"/>
</dbReference>
<dbReference type="SUPFAM" id="SSF49785">
    <property type="entry name" value="Galactose-binding domain-like"/>
    <property type="match status" value="1"/>
</dbReference>